<keyword evidence="2" id="KW-0472">Membrane</keyword>
<keyword evidence="2" id="KW-0812">Transmembrane</keyword>
<dbReference type="Proteomes" id="UP001412067">
    <property type="component" value="Unassembled WGS sequence"/>
</dbReference>
<comment type="caution">
    <text evidence="3">The sequence shown here is derived from an EMBL/GenBank/DDBJ whole genome shotgun (WGS) entry which is preliminary data.</text>
</comment>
<feature type="compositionally biased region" description="Basic and acidic residues" evidence="1">
    <location>
        <begin position="642"/>
        <end position="651"/>
    </location>
</feature>
<reference evidence="3 4" key="1">
    <citation type="journal article" date="2022" name="Nat. Plants">
        <title>Genomes of leafy and leafless Platanthera orchids illuminate the evolution of mycoheterotrophy.</title>
        <authorList>
            <person name="Li M.H."/>
            <person name="Liu K.W."/>
            <person name="Li Z."/>
            <person name="Lu H.C."/>
            <person name="Ye Q.L."/>
            <person name="Zhang D."/>
            <person name="Wang J.Y."/>
            <person name="Li Y.F."/>
            <person name="Zhong Z.M."/>
            <person name="Liu X."/>
            <person name="Yu X."/>
            <person name="Liu D.K."/>
            <person name="Tu X.D."/>
            <person name="Liu B."/>
            <person name="Hao Y."/>
            <person name="Liao X.Y."/>
            <person name="Jiang Y.T."/>
            <person name="Sun W.H."/>
            <person name="Chen J."/>
            <person name="Chen Y.Q."/>
            <person name="Ai Y."/>
            <person name="Zhai J.W."/>
            <person name="Wu S.S."/>
            <person name="Zhou Z."/>
            <person name="Hsiao Y.Y."/>
            <person name="Wu W.L."/>
            <person name="Chen Y.Y."/>
            <person name="Lin Y.F."/>
            <person name="Hsu J.L."/>
            <person name="Li C.Y."/>
            <person name="Wang Z.W."/>
            <person name="Zhao X."/>
            <person name="Zhong W.Y."/>
            <person name="Ma X.K."/>
            <person name="Ma L."/>
            <person name="Huang J."/>
            <person name="Chen G.Z."/>
            <person name="Huang M.Z."/>
            <person name="Huang L."/>
            <person name="Peng D.H."/>
            <person name="Luo Y.B."/>
            <person name="Zou S.Q."/>
            <person name="Chen S.P."/>
            <person name="Lan S."/>
            <person name="Tsai W.C."/>
            <person name="Van de Peer Y."/>
            <person name="Liu Z.J."/>
        </authorList>
    </citation>
    <scope>NUCLEOTIDE SEQUENCE [LARGE SCALE GENOMIC DNA]</scope>
    <source>
        <strain evidence="3">Lor288</strain>
    </source>
</reference>
<dbReference type="PANTHER" id="PTHR36884">
    <property type="entry name" value="FIP1[III]-LIKE PROTEIN"/>
    <property type="match status" value="1"/>
</dbReference>
<gene>
    <name evidence="3" type="ORF">KSP40_PGU012867</name>
</gene>
<evidence type="ECO:0000256" key="1">
    <source>
        <dbReference type="SAM" id="MobiDB-lite"/>
    </source>
</evidence>
<evidence type="ECO:0000256" key="2">
    <source>
        <dbReference type="SAM" id="Phobius"/>
    </source>
</evidence>
<feature type="compositionally biased region" description="Acidic residues" evidence="1">
    <location>
        <begin position="202"/>
        <end position="211"/>
    </location>
</feature>
<proteinExistence type="predicted"/>
<organism evidence="3 4">
    <name type="scientific">Platanthera guangdongensis</name>
    <dbReference type="NCBI Taxonomy" id="2320717"/>
    <lineage>
        <taxon>Eukaryota</taxon>
        <taxon>Viridiplantae</taxon>
        <taxon>Streptophyta</taxon>
        <taxon>Embryophyta</taxon>
        <taxon>Tracheophyta</taxon>
        <taxon>Spermatophyta</taxon>
        <taxon>Magnoliopsida</taxon>
        <taxon>Liliopsida</taxon>
        <taxon>Asparagales</taxon>
        <taxon>Orchidaceae</taxon>
        <taxon>Orchidoideae</taxon>
        <taxon>Orchideae</taxon>
        <taxon>Orchidinae</taxon>
        <taxon>Platanthera</taxon>
    </lineage>
</organism>
<keyword evidence="4" id="KW-1185">Reference proteome</keyword>
<name>A0ABR2M208_9ASPA</name>
<keyword evidence="2" id="KW-1133">Transmembrane helix</keyword>
<feature type="region of interest" description="Disordered" evidence="1">
    <location>
        <begin position="1"/>
        <end position="61"/>
    </location>
</feature>
<evidence type="ECO:0000313" key="3">
    <source>
        <dbReference type="EMBL" id="KAK8958083.1"/>
    </source>
</evidence>
<feature type="region of interest" description="Disordered" evidence="1">
    <location>
        <begin position="578"/>
        <end position="615"/>
    </location>
</feature>
<feature type="region of interest" description="Disordered" evidence="1">
    <location>
        <begin position="198"/>
        <end position="221"/>
    </location>
</feature>
<evidence type="ECO:0000313" key="4">
    <source>
        <dbReference type="Proteomes" id="UP001412067"/>
    </source>
</evidence>
<feature type="compositionally biased region" description="Polar residues" evidence="1">
    <location>
        <begin position="578"/>
        <end position="589"/>
    </location>
</feature>
<dbReference type="EMBL" id="JBBWWR010000012">
    <property type="protein sequence ID" value="KAK8958083.1"/>
    <property type="molecule type" value="Genomic_DNA"/>
</dbReference>
<feature type="region of interest" description="Disordered" evidence="1">
    <location>
        <begin position="628"/>
        <end position="651"/>
    </location>
</feature>
<dbReference type="InterPro" id="IPR044976">
    <property type="entry name" value="FIPS5/FIPS3-like"/>
</dbReference>
<feature type="transmembrane region" description="Helical" evidence="2">
    <location>
        <begin position="87"/>
        <end position="105"/>
    </location>
</feature>
<accession>A0ABR2M208</accession>
<sequence>MSDPVTARLKRTGGRSDWAARGSPNPGGPPSLSGTDEGGCPSQARRPALRTPAEGWAAKRPPSLDSRGWAAARLRGRGAVGLRRLRLAWLSLLLLGISSSFLALLNENAALRLRSSSRRPLLDCMEDDDEFGDLYTDVLRHNQAPSLLPAIQKPLAIPFSGTVAVTVDAGVEEDEILSRSSLLSASVPEPSSVDLERKFSADDDDDNDDDWLLGQDPPPVEEPVNWVDDDEDLIVDEASRDVLGGFPTKGGGPRVLDMKDVESASGVYKEEIYAIEGGGSVEKALEICDPEDEPVIPGLSAALSTSKVPNGGFVKASDSDDWDSGSEDDLQIVLNDTGHDMRGTEGGIGGGSDEDDEDLVIITDDQHHHHQIMEEVDWGDDGVQSSVDGEKKEMLEGAKASSVAPAASGASLGYSSHGFHPQHHSMFKYVRPGAAPAPRGPGMVSAGALGQARPPAFGPLAGRGRGDWRPAGGSGFPNMQKGFHSGYGLPAWGNGVAGRSFGGGLDFCLPSHNQRPSRPPLSSSHPESSCHCIKLVSKPKDYDPDLPPELAAATVHNNMSTENINLGKSENVLTGLTEQGGASASNRPTLPTGRAIQVESGYGERLPSIDTRAPRIRDSDAVIEIVLQDNPDDSRNSNGAFERPDNNLERENQNVFHEQDERPAESKYYHHFPRSSNIQQREAMAFRIPISSEEDGIMPLPSEVSCPASPKSRSPVDTAKSFGTQHGGRYMLYVVDVARDCRVYDWKCASKEELMAGEDAVR</sequence>
<dbReference type="PANTHER" id="PTHR36884:SF1">
    <property type="entry name" value="FIP1[V]-LIKE PROTEIN"/>
    <property type="match status" value="1"/>
</dbReference>
<protein>
    <submittedName>
        <fullName evidence="3">Uncharacterized protein</fullName>
    </submittedName>
</protein>